<evidence type="ECO:0000256" key="5">
    <source>
        <dbReference type="ARBA" id="ARBA00022898"/>
    </source>
</evidence>
<dbReference type="Gene3D" id="3.40.640.10">
    <property type="entry name" value="Type I PLP-dependent aspartate aminotransferase-like (Major domain)"/>
    <property type="match status" value="1"/>
</dbReference>
<dbReference type="GO" id="GO:0008483">
    <property type="term" value="F:transaminase activity"/>
    <property type="evidence" value="ECO:0007669"/>
    <property type="project" value="UniProtKB-KW"/>
</dbReference>
<name>A0A0H3JB71_CLOPA</name>
<reference evidence="9 10" key="3">
    <citation type="journal article" name="Genome Announc.">
        <title>Improved Draft Genome Sequence of Clostridium pasteurianum Strain ATCC 6013 (DSM 525) Using a Hybrid Next-Generation Sequencing Approach.</title>
        <authorList>
            <person name="Pyne M.E."/>
            <person name="Utturkar S."/>
            <person name="Brown S.D."/>
            <person name="Moo-Young M."/>
            <person name="Chung D.A."/>
            <person name="Chou C.P."/>
        </authorList>
    </citation>
    <scope>NUCLEOTIDE SEQUENCE [LARGE SCALE GENOMIC DNA]</scope>
    <source>
        <strain evidence="9 10">ATCC 6013</strain>
    </source>
</reference>
<dbReference type="EMBL" id="CP009268">
    <property type="protein sequence ID" value="AJA53208.1"/>
    <property type="molecule type" value="Genomic_DNA"/>
</dbReference>
<reference evidence="8 11" key="1">
    <citation type="journal article" date="2015" name="Genome Announc.">
        <title>Complete Genome Sequence of the Nitrogen-Fixing and Solvent-Producing Clostridium pasteurianum DSM 525.</title>
        <authorList>
            <person name="Poehlein A."/>
            <person name="Grosse-Honebrink A."/>
            <person name="Zhang Y."/>
            <person name="Minton N.P."/>
            <person name="Daniel R."/>
        </authorList>
    </citation>
    <scope>NUCLEOTIDE SEQUENCE [LARGE SCALE GENOMIC DNA]</scope>
    <source>
        <strain evidence="8">DSM 525</strain>
        <strain evidence="11">DSM 525 / ATCC 6013</strain>
    </source>
</reference>
<dbReference type="RefSeq" id="WP_003445638.1">
    <property type="nucleotide sequence ID" value="NZ_ANZB01000007.1"/>
</dbReference>
<dbReference type="KEGG" id="cpat:CLPA_c31540"/>
<evidence type="ECO:0000313" key="8">
    <source>
        <dbReference type="EMBL" id="AJA53208.1"/>
    </source>
</evidence>
<dbReference type="InterPro" id="IPR015422">
    <property type="entry name" value="PyrdxlP-dep_Trfase_small"/>
</dbReference>
<evidence type="ECO:0000256" key="6">
    <source>
        <dbReference type="RuleBase" id="RU000481"/>
    </source>
</evidence>
<evidence type="ECO:0000256" key="3">
    <source>
        <dbReference type="ARBA" id="ARBA00022576"/>
    </source>
</evidence>
<protein>
    <recommendedName>
        <fullName evidence="6">Aminotransferase</fullName>
        <ecNumber evidence="6">2.6.1.-</ecNumber>
    </recommendedName>
</protein>
<evidence type="ECO:0000313" key="9">
    <source>
        <dbReference type="EMBL" id="KRU10784.1"/>
    </source>
</evidence>
<feature type="domain" description="Aminotransferase class I/classII large" evidence="7">
    <location>
        <begin position="34"/>
        <end position="374"/>
    </location>
</feature>
<organism evidence="8 11">
    <name type="scientific">Clostridium pasteurianum DSM 525 = ATCC 6013</name>
    <dbReference type="NCBI Taxonomy" id="1262449"/>
    <lineage>
        <taxon>Bacteria</taxon>
        <taxon>Bacillati</taxon>
        <taxon>Bacillota</taxon>
        <taxon>Clostridia</taxon>
        <taxon>Eubacteriales</taxon>
        <taxon>Clostridiaceae</taxon>
        <taxon>Clostridium</taxon>
    </lineage>
</organism>
<dbReference type="Proteomes" id="UP000030905">
    <property type="component" value="Chromosome"/>
</dbReference>
<dbReference type="PANTHER" id="PTHR46383">
    <property type="entry name" value="ASPARTATE AMINOTRANSFERASE"/>
    <property type="match status" value="1"/>
</dbReference>
<dbReference type="InterPro" id="IPR015424">
    <property type="entry name" value="PyrdxlP-dep_Trfase"/>
</dbReference>
<dbReference type="InterPro" id="IPR004839">
    <property type="entry name" value="Aminotransferase_I/II_large"/>
</dbReference>
<dbReference type="GeneID" id="93075262"/>
<dbReference type="Proteomes" id="UP000028042">
    <property type="component" value="Unassembled WGS sequence"/>
</dbReference>
<dbReference type="Pfam" id="PF00155">
    <property type="entry name" value="Aminotran_1_2"/>
    <property type="match status" value="1"/>
</dbReference>
<dbReference type="eggNOG" id="COG0436">
    <property type="taxonomic scope" value="Bacteria"/>
</dbReference>
<evidence type="ECO:0000256" key="4">
    <source>
        <dbReference type="ARBA" id="ARBA00022679"/>
    </source>
</evidence>
<dbReference type="InterPro" id="IPR004838">
    <property type="entry name" value="NHTrfase_class1_PyrdxlP-BS"/>
</dbReference>
<evidence type="ECO:0000259" key="7">
    <source>
        <dbReference type="Pfam" id="PF00155"/>
    </source>
</evidence>
<keyword evidence="5" id="KW-0663">Pyridoxal phosphate</keyword>
<dbReference type="PROSITE" id="PS00105">
    <property type="entry name" value="AA_TRANSFER_CLASS_1"/>
    <property type="match status" value="1"/>
</dbReference>
<sequence>MENIIARDIESIEISGIRKFFNALQNYPDALSFVFGEPDFPVPEKIKTAVSEALDLGKTGYTSNAGIPELREEICKYLLEKNIKYSPDETALTVGCAEGLLCAFKAVINSGDKVLIPNPGFPSYKSLLKLCGADPIYYEFNDDFSINIEDLEYKLKIHKPKAIVLCFPSNPTGAILSKNDRESLYEIIKNNNIIAISDEIYCELCFDEYYTPIQHEDIKDKFILVSGFSKMFSMTGLRVGYVCASEQIIKAVLKVHSYNCSCAPSICQWGALTGMKECRQDAIDMKNEFIRRRNYVYDRLVKMGLDVEMPKGAFYIFPSIKKFGIKSNEFCLRLLDEAGVAVVPGDAFGDKGEGYMRISYSDNLDNLKKGLDRIEKFIKINFELVNASINAEK</sequence>
<evidence type="ECO:0000313" key="11">
    <source>
        <dbReference type="Proteomes" id="UP000030905"/>
    </source>
</evidence>
<dbReference type="AlphaFoldDB" id="A0A0H3JB71"/>
<keyword evidence="4 6" id="KW-0808">Transferase</keyword>
<accession>A0A0H3JB71</accession>
<keyword evidence="11" id="KW-1185">Reference proteome</keyword>
<evidence type="ECO:0000313" key="10">
    <source>
        <dbReference type="Proteomes" id="UP000028042"/>
    </source>
</evidence>
<dbReference type="KEGG" id="cpae:CPAST_c31540"/>
<comment type="cofactor">
    <cofactor evidence="1 6">
        <name>pyridoxal 5'-phosphate</name>
        <dbReference type="ChEBI" id="CHEBI:597326"/>
    </cofactor>
</comment>
<dbReference type="PANTHER" id="PTHR46383:SF4">
    <property type="entry name" value="AMINOTRANSFERASE"/>
    <property type="match status" value="1"/>
</dbReference>
<evidence type="ECO:0000256" key="1">
    <source>
        <dbReference type="ARBA" id="ARBA00001933"/>
    </source>
</evidence>
<dbReference type="EMBL" id="JPGY02000001">
    <property type="protein sequence ID" value="KRU10784.1"/>
    <property type="molecule type" value="Genomic_DNA"/>
</dbReference>
<comment type="similarity">
    <text evidence="2 6">Belongs to the class-I pyridoxal-phosphate-dependent aminotransferase family.</text>
</comment>
<keyword evidence="3 6" id="KW-0032">Aminotransferase</keyword>
<dbReference type="SUPFAM" id="SSF53383">
    <property type="entry name" value="PLP-dependent transferases"/>
    <property type="match status" value="1"/>
</dbReference>
<gene>
    <name evidence="8" type="primary">patA</name>
    <name evidence="8" type="ORF">CLPA_c31540</name>
    <name evidence="9" type="ORF">CP6013_00031</name>
</gene>
<dbReference type="CDD" id="cd00609">
    <property type="entry name" value="AAT_like"/>
    <property type="match status" value="1"/>
</dbReference>
<proteinExistence type="inferred from homology"/>
<dbReference type="Gene3D" id="3.90.1150.10">
    <property type="entry name" value="Aspartate Aminotransferase, domain 1"/>
    <property type="match status" value="1"/>
</dbReference>
<dbReference type="GO" id="GO:0030170">
    <property type="term" value="F:pyridoxal phosphate binding"/>
    <property type="evidence" value="ECO:0007669"/>
    <property type="project" value="InterPro"/>
</dbReference>
<dbReference type="InterPro" id="IPR015421">
    <property type="entry name" value="PyrdxlP-dep_Trfase_major"/>
</dbReference>
<dbReference type="EC" id="2.6.1.-" evidence="6"/>
<dbReference type="GO" id="GO:0006520">
    <property type="term" value="P:amino acid metabolic process"/>
    <property type="evidence" value="ECO:0007669"/>
    <property type="project" value="InterPro"/>
</dbReference>
<reference evidence="9" key="2">
    <citation type="submission" date="2015-10" db="EMBL/GenBank/DDBJ databases">
        <title>Improved Draft Genome Sequence of Clostridium pasteurianum Strain ATCC 6013 (DSM 525) Using a Hybrid Next-Generation Sequencing Approach.</title>
        <authorList>
            <person name="Pyne M.E."/>
            <person name="Utturkar S.M."/>
            <person name="Brown S.D."/>
            <person name="Moo-Young M."/>
            <person name="Chung D.A."/>
            <person name="Chou P.C."/>
        </authorList>
    </citation>
    <scope>NUCLEOTIDE SEQUENCE</scope>
    <source>
        <strain evidence="9">ATCC 6013</strain>
    </source>
</reference>
<dbReference type="PATRIC" id="fig|1262449.3.peg.2425"/>
<dbReference type="InterPro" id="IPR050596">
    <property type="entry name" value="AspAT/PAT-like"/>
</dbReference>
<evidence type="ECO:0000256" key="2">
    <source>
        <dbReference type="ARBA" id="ARBA00007441"/>
    </source>
</evidence>